<feature type="domain" description="Methyltransferase FkbM" evidence="1">
    <location>
        <begin position="166"/>
        <end position="293"/>
    </location>
</feature>
<dbReference type="EMBL" id="CAJNDS010002601">
    <property type="protein sequence ID" value="CAE7540524.1"/>
    <property type="molecule type" value="Genomic_DNA"/>
</dbReference>
<proteinExistence type="predicted"/>
<dbReference type="Proteomes" id="UP000604046">
    <property type="component" value="Unassembled WGS sequence"/>
</dbReference>
<dbReference type="AlphaFoldDB" id="A0A812TVM7"/>
<evidence type="ECO:0000313" key="3">
    <source>
        <dbReference type="Proteomes" id="UP000604046"/>
    </source>
</evidence>
<dbReference type="PANTHER" id="PTHR34203">
    <property type="entry name" value="METHYLTRANSFERASE, FKBM FAMILY PROTEIN"/>
    <property type="match status" value="1"/>
</dbReference>
<protein>
    <recommendedName>
        <fullName evidence="1">Methyltransferase FkbM domain-containing protein</fullName>
    </recommendedName>
</protein>
<dbReference type="OrthoDB" id="45813at2759"/>
<evidence type="ECO:0000259" key="1">
    <source>
        <dbReference type="Pfam" id="PF05050"/>
    </source>
</evidence>
<dbReference type="SUPFAM" id="SSF53335">
    <property type="entry name" value="S-adenosyl-L-methionine-dependent methyltransferases"/>
    <property type="match status" value="1"/>
</dbReference>
<organism evidence="2 3">
    <name type="scientific">Symbiodinium natans</name>
    <dbReference type="NCBI Taxonomy" id="878477"/>
    <lineage>
        <taxon>Eukaryota</taxon>
        <taxon>Sar</taxon>
        <taxon>Alveolata</taxon>
        <taxon>Dinophyceae</taxon>
        <taxon>Suessiales</taxon>
        <taxon>Symbiodiniaceae</taxon>
        <taxon>Symbiodinium</taxon>
    </lineage>
</organism>
<gene>
    <name evidence="2" type="ORF">SNAT2548_LOCUS30310</name>
</gene>
<dbReference type="PANTHER" id="PTHR34203:SF15">
    <property type="entry name" value="SLL1173 PROTEIN"/>
    <property type="match status" value="1"/>
</dbReference>
<dbReference type="Pfam" id="PF05050">
    <property type="entry name" value="Methyltransf_21"/>
    <property type="match status" value="1"/>
</dbReference>
<keyword evidence="3" id="KW-1185">Reference proteome</keyword>
<evidence type="ECO:0000313" key="2">
    <source>
        <dbReference type="EMBL" id="CAE7540524.1"/>
    </source>
</evidence>
<dbReference type="Gene3D" id="3.40.50.150">
    <property type="entry name" value="Vaccinia Virus protein VP39"/>
    <property type="match status" value="1"/>
</dbReference>
<comment type="caution">
    <text evidence="2">The sequence shown here is derived from an EMBL/GenBank/DDBJ whole genome shotgun (WGS) entry which is preliminary data.</text>
</comment>
<dbReference type="NCBIfam" id="TIGR01444">
    <property type="entry name" value="fkbM_fam"/>
    <property type="match status" value="1"/>
</dbReference>
<sequence length="371" mass="40291">MPAALVMQSMLSLVEKQRWSTQPFFRSNVREALATVGVLLAIGMSSLTAWPSLSEVIALGRGEESQCLPFRSLEMTTNCPQEDDWVAHLLAHDTRPVDPNTVFLDVGCNTGADAVKYLDLWGRSPGIFQAWHEGLKGEGAIRAGSCQNNQSTWPQRTASSSINPTVICVEPMSANVEVMRGLHHRVLNSSSAFEIVHAAVSDHVGVAAFPSGQVGTEDFGLDVASPVDPAGNARQIQTVEVNVTSVDTLMTARGLSRVDVLSVDTEGHDPLVLVGASRALKTVRLLFFEVHQDLTGSPWSRTSLLSVAENLDDYDLDCFWAGNNGKLQKITGCWTMQDESTHSPIPWANILCVRRGDEWHGALQKYVGAIA</sequence>
<dbReference type="InterPro" id="IPR006342">
    <property type="entry name" value="FkbM_mtfrase"/>
</dbReference>
<accession>A0A812TVM7</accession>
<name>A0A812TVM7_9DINO</name>
<reference evidence="2" key="1">
    <citation type="submission" date="2021-02" db="EMBL/GenBank/DDBJ databases">
        <authorList>
            <person name="Dougan E. K."/>
            <person name="Rhodes N."/>
            <person name="Thang M."/>
            <person name="Chan C."/>
        </authorList>
    </citation>
    <scope>NUCLEOTIDE SEQUENCE</scope>
</reference>
<dbReference type="InterPro" id="IPR029063">
    <property type="entry name" value="SAM-dependent_MTases_sf"/>
</dbReference>
<dbReference type="InterPro" id="IPR052514">
    <property type="entry name" value="SAM-dependent_MTase"/>
</dbReference>